<reference evidence="1 2" key="1">
    <citation type="submission" date="2016-12" db="EMBL/GenBank/DDBJ databases">
        <title>The genome of dimorphic prosthecate Glycocaulis alkaliphilus 6b-8t, isolated from crude oil dictates its adaptability in petroleum environments.</title>
        <authorList>
            <person name="Wu X.-L."/>
            <person name="Geng S."/>
        </authorList>
    </citation>
    <scope>NUCLEOTIDE SEQUENCE [LARGE SCALE GENOMIC DNA]</scope>
    <source>
        <strain evidence="1 2">6B-8</strain>
    </source>
</reference>
<dbReference type="KEGG" id="gak:X907_1488"/>
<accession>A0A3T0E9F4</accession>
<name>A0A3T0E9F4_9PROT</name>
<sequence length="293" mass="29986">MVGPSSKEVRKMKNRLLLSTVTATAVILVACGLPPVASSSSAQDGTRITGGDIRLSLNEDTDARITGADVRLDGRVGGELRVAGADITLRDMSVGSLSVTGADVSFAGAVLGDARVTGADISIRGNVGGDLRVRGADVRMEGNVAGEVDGSFADAHFNGRLGSLRANGADIRLAAGSIVDGDVRLNAAAFDSRAAIGGTLHANVRTARLGGSVAGNADIYADEGNRRRLRDTDGLVEISGELSGGTICARRVVISGTVTGPLSVRALEPVSFTGDGTAPQLDYTPRGSDRCRR</sequence>
<dbReference type="EMBL" id="CP018911">
    <property type="protein sequence ID" value="AZU04021.1"/>
    <property type="molecule type" value="Genomic_DNA"/>
</dbReference>
<evidence type="ECO:0000313" key="1">
    <source>
        <dbReference type="EMBL" id="AZU04021.1"/>
    </source>
</evidence>
<proteinExistence type="predicted"/>
<keyword evidence="2" id="KW-1185">Reference proteome</keyword>
<evidence type="ECO:0000313" key="2">
    <source>
        <dbReference type="Proteomes" id="UP000286954"/>
    </source>
</evidence>
<organism evidence="1 2">
    <name type="scientific">Glycocaulis alkaliphilus</name>
    <dbReference type="NCBI Taxonomy" id="1434191"/>
    <lineage>
        <taxon>Bacteria</taxon>
        <taxon>Pseudomonadati</taxon>
        <taxon>Pseudomonadota</taxon>
        <taxon>Alphaproteobacteria</taxon>
        <taxon>Maricaulales</taxon>
        <taxon>Maricaulaceae</taxon>
        <taxon>Glycocaulis</taxon>
    </lineage>
</organism>
<gene>
    <name evidence="1" type="ORF">X907_1488</name>
</gene>
<dbReference type="AlphaFoldDB" id="A0A3T0E9F4"/>
<dbReference type="Proteomes" id="UP000286954">
    <property type="component" value="Chromosome"/>
</dbReference>
<dbReference type="PROSITE" id="PS51257">
    <property type="entry name" value="PROKAR_LIPOPROTEIN"/>
    <property type="match status" value="1"/>
</dbReference>
<protein>
    <submittedName>
        <fullName evidence="1">Uncharacterized protein</fullName>
    </submittedName>
</protein>